<evidence type="ECO:0000313" key="1">
    <source>
        <dbReference type="EMBL" id="RAK99405.1"/>
    </source>
</evidence>
<dbReference type="AlphaFoldDB" id="A0A395GV78"/>
<dbReference type="Proteomes" id="UP000249402">
    <property type="component" value="Unassembled WGS sequence"/>
</dbReference>
<protein>
    <submittedName>
        <fullName evidence="1">Uncharacterized protein</fullName>
    </submittedName>
</protein>
<dbReference type="OrthoDB" id="3990906at2759"/>
<dbReference type="STRING" id="1448316.A0A395GV78"/>
<dbReference type="GeneID" id="37226415"/>
<dbReference type="VEuPathDB" id="FungiDB:BO80DRAFT_446383"/>
<proteinExistence type="predicted"/>
<keyword evidence="2" id="KW-1185">Reference proteome</keyword>
<dbReference type="RefSeq" id="XP_025573733.1">
    <property type="nucleotide sequence ID" value="XM_025721550.1"/>
</dbReference>
<reference evidence="1 2" key="1">
    <citation type="submission" date="2018-02" db="EMBL/GenBank/DDBJ databases">
        <title>The genomes of Aspergillus section Nigri reveals drivers in fungal speciation.</title>
        <authorList>
            <consortium name="DOE Joint Genome Institute"/>
            <person name="Vesth T.C."/>
            <person name="Nybo J."/>
            <person name="Theobald S."/>
            <person name="Brandl J."/>
            <person name="Frisvad J.C."/>
            <person name="Nielsen K.F."/>
            <person name="Lyhne E.K."/>
            <person name="Kogle M.E."/>
            <person name="Kuo A."/>
            <person name="Riley R."/>
            <person name="Clum A."/>
            <person name="Nolan M."/>
            <person name="Lipzen A."/>
            <person name="Salamov A."/>
            <person name="Henrissat B."/>
            <person name="Wiebenga A."/>
            <person name="De vries R.P."/>
            <person name="Grigoriev I.V."/>
            <person name="Mortensen U.H."/>
            <person name="Andersen M.R."/>
            <person name="Baker S.E."/>
        </authorList>
    </citation>
    <scope>NUCLEOTIDE SEQUENCE [LARGE SCALE GENOMIC DNA]</scope>
    <source>
        <strain evidence="1 2">CBS 121593</strain>
    </source>
</reference>
<sequence>MHALSPGWGWGFPGPVTSALDCWCRRPWGTPLPSSTSRCEKRRSTTCRPMYEPRPVTDPVLPCKYFALFARGEVYSTPHDGRNRNWGPGMDYDARALRLVPVWPERPTIVHIEALLILVGLMSPDALVLG</sequence>
<name>A0A395GV78_9EURO</name>
<dbReference type="EMBL" id="KZ824446">
    <property type="protein sequence ID" value="RAK99405.1"/>
    <property type="molecule type" value="Genomic_DNA"/>
</dbReference>
<gene>
    <name evidence="1" type="ORF">BO80DRAFT_446383</name>
</gene>
<accession>A0A395GV78</accession>
<organism evidence="1 2">
    <name type="scientific">Aspergillus ibericus CBS 121593</name>
    <dbReference type="NCBI Taxonomy" id="1448316"/>
    <lineage>
        <taxon>Eukaryota</taxon>
        <taxon>Fungi</taxon>
        <taxon>Dikarya</taxon>
        <taxon>Ascomycota</taxon>
        <taxon>Pezizomycotina</taxon>
        <taxon>Eurotiomycetes</taxon>
        <taxon>Eurotiomycetidae</taxon>
        <taxon>Eurotiales</taxon>
        <taxon>Aspergillaceae</taxon>
        <taxon>Aspergillus</taxon>
        <taxon>Aspergillus subgen. Circumdati</taxon>
    </lineage>
</organism>
<evidence type="ECO:0000313" key="2">
    <source>
        <dbReference type="Proteomes" id="UP000249402"/>
    </source>
</evidence>